<accession>A0ABQ7I908</accession>
<gene>
    <name evidence="1" type="ORF">EAE98_010384</name>
</gene>
<proteinExistence type="predicted"/>
<protein>
    <submittedName>
        <fullName evidence="1">Uncharacterized protein</fullName>
    </submittedName>
</protein>
<keyword evidence="2" id="KW-1185">Reference proteome</keyword>
<dbReference type="GeneID" id="62237155"/>
<organism evidence="1 2">
    <name type="scientific">Botrytis deweyae</name>
    <dbReference type="NCBI Taxonomy" id="2478750"/>
    <lineage>
        <taxon>Eukaryota</taxon>
        <taxon>Fungi</taxon>
        <taxon>Dikarya</taxon>
        <taxon>Ascomycota</taxon>
        <taxon>Pezizomycotina</taxon>
        <taxon>Leotiomycetes</taxon>
        <taxon>Helotiales</taxon>
        <taxon>Sclerotiniaceae</taxon>
        <taxon>Botrytis</taxon>
    </lineage>
</organism>
<reference evidence="1 2" key="1">
    <citation type="journal article" date="2020" name="Genome Biol. Evol.">
        <title>Comparative genomics of Sclerotiniaceae.</title>
        <authorList>
            <person name="Valero Jimenez C.A."/>
            <person name="Steentjes M."/>
            <person name="Scholten O.E."/>
            <person name="Van Kan J.A.L."/>
        </authorList>
    </citation>
    <scope>NUCLEOTIDE SEQUENCE [LARGE SCALE GENOMIC DNA]</scope>
    <source>
        <strain evidence="1 2">B1</strain>
    </source>
</reference>
<dbReference type="EMBL" id="RCSX01000036">
    <property type="protein sequence ID" value="KAF7916953.1"/>
    <property type="molecule type" value="Genomic_DNA"/>
</dbReference>
<dbReference type="RefSeq" id="XP_038805568.1">
    <property type="nucleotide sequence ID" value="XM_038958005.1"/>
</dbReference>
<evidence type="ECO:0000313" key="1">
    <source>
        <dbReference type="EMBL" id="KAF7916953.1"/>
    </source>
</evidence>
<comment type="caution">
    <text evidence="1">The sequence shown here is derived from an EMBL/GenBank/DDBJ whole genome shotgun (WGS) entry which is preliminary data.</text>
</comment>
<name>A0ABQ7I908_9HELO</name>
<evidence type="ECO:0000313" key="2">
    <source>
        <dbReference type="Proteomes" id="UP000783213"/>
    </source>
</evidence>
<dbReference type="Proteomes" id="UP000783213">
    <property type="component" value="Unassembled WGS sequence"/>
</dbReference>
<sequence length="62" mass="6939">MGIGQKGEKGVTLLLDKFLFPQASNWLSSDSPLIDYKENLWMLSLIIQKTSLSLASLEQLDL</sequence>